<dbReference type="PANTHER" id="PTHR22950">
    <property type="entry name" value="AMINO ACID TRANSPORTER"/>
    <property type="match status" value="1"/>
</dbReference>
<keyword evidence="2 6" id="KW-0812">Transmembrane</keyword>
<feature type="transmembrane region" description="Helical" evidence="6">
    <location>
        <begin position="175"/>
        <end position="194"/>
    </location>
</feature>
<evidence type="ECO:0000256" key="6">
    <source>
        <dbReference type="SAM" id="Phobius"/>
    </source>
</evidence>
<reference evidence="8 9" key="1">
    <citation type="journal article" date="2011" name="Science">
        <title>The Selaginella genome identifies genetic changes associated with the evolution of vascular plants.</title>
        <authorList>
            <person name="Banks J.A."/>
            <person name="Nishiyama T."/>
            <person name="Hasebe M."/>
            <person name="Bowman J.L."/>
            <person name="Gribskov M."/>
            <person name="dePamphilis C."/>
            <person name="Albert V.A."/>
            <person name="Aono N."/>
            <person name="Aoyama T."/>
            <person name="Ambrose B.A."/>
            <person name="Ashton N.W."/>
            <person name="Axtell M.J."/>
            <person name="Barker E."/>
            <person name="Barker M.S."/>
            <person name="Bennetzen J.L."/>
            <person name="Bonawitz N.D."/>
            <person name="Chapple C."/>
            <person name="Cheng C."/>
            <person name="Correa L.G."/>
            <person name="Dacre M."/>
            <person name="DeBarry J."/>
            <person name="Dreyer I."/>
            <person name="Elias M."/>
            <person name="Engstrom E.M."/>
            <person name="Estelle M."/>
            <person name="Feng L."/>
            <person name="Finet C."/>
            <person name="Floyd S.K."/>
            <person name="Frommer W.B."/>
            <person name="Fujita T."/>
            <person name="Gramzow L."/>
            <person name="Gutensohn M."/>
            <person name="Harholt J."/>
            <person name="Hattori M."/>
            <person name="Heyl A."/>
            <person name="Hirai T."/>
            <person name="Hiwatashi Y."/>
            <person name="Ishikawa M."/>
            <person name="Iwata M."/>
            <person name="Karol K.G."/>
            <person name="Koehler B."/>
            <person name="Kolukisaoglu U."/>
            <person name="Kubo M."/>
            <person name="Kurata T."/>
            <person name="Lalonde S."/>
            <person name="Li K."/>
            <person name="Li Y."/>
            <person name="Litt A."/>
            <person name="Lyons E."/>
            <person name="Manning G."/>
            <person name="Maruyama T."/>
            <person name="Michael T.P."/>
            <person name="Mikami K."/>
            <person name="Miyazaki S."/>
            <person name="Morinaga S."/>
            <person name="Murata T."/>
            <person name="Mueller-Roeber B."/>
            <person name="Nelson D.R."/>
            <person name="Obara M."/>
            <person name="Oguri Y."/>
            <person name="Olmstead R.G."/>
            <person name="Onodera N."/>
            <person name="Petersen B.L."/>
            <person name="Pils B."/>
            <person name="Prigge M."/>
            <person name="Rensing S.A."/>
            <person name="Riano-Pachon D.M."/>
            <person name="Roberts A.W."/>
            <person name="Sato Y."/>
            <person name="Scheller H.V."/>
            <person name="Schulz B."/>
            <person name="Schulz C."/>
            <person name="Shakirov E.V."/>
            <person name="Shibagaki N."/>
            <person name="Shinohara N."/>
            <person name="Shippen D.E."/>
            <person name="Soerensen I."/>
            <person name="Sotooka R."/>
            <person name="Sugimoto N."/>
            <person name="Sugita M."/>
            <person name="Sumikawa N."/>
            <person name="Tanurdzic M."/>
            <person name="Theissen G."/>
            <person name="Ulvskov P."/>
            <person name="Wakazuki S."/>
            <person name="Weng J.K."/>
            <person name="Willats W.W."/>
            <person name="Wipf D."/>
            <person name="Wolf P.G."/>
            <person name="Yang L."/>
            <person name="Zimmer A.D."/>
            <person name="Zhu Q."/>
            <person name="Mitros T."/>
            <person name="Hellsten U."/>
            <person name="Loque D."/>
            <person name="Otillar R."/>
            <person name="Salamov A."/>
            <person name="Schmutz J."/>
            <person name="Shapiro H."/>
            <person name="Lindquist E."/>
            <person name="Lucas S."/>
            <person name="Rokhsar D."/>
            <person name="Grigoriev I.V."/>
        </authorList>
    </citation>
    <scope>NUCLEOTIDE SEQUENCE [LARGE SCALE GENOMIC DNA]</scope>
</reference>
<dbReference type="GO" id="GO:0015179">
    <property type="term" value="F:L-amino acid transmembrane transporter activity"/>
    <property type="evidence" value="ECO:0000318"/>
    <property type="project" value="GO_Central"/>
</dbReference>
<dbReference type="Pfam" id="PF01490">
    <property type="entry name" value="Aa_trans"/>
    <property type="match status" value="1"/>
</dbReference>
<dbReference type="HOGENOM" id="CLU_009646_1_1_1"/>
<keyword evidence="4 6" id="KW-1133">Transmembrane helix</keyword>
<keyword evidence="3" id="KW-0813">Transport</keyword>
<dbReference type="PANTHER" id="PTHR22950:SF696">
    <property type="entry name" value="AMINO ACID TRANSPORTER TRANSMEMBRANE DOMAIN-CONTAINING PROTEIN"/>
    <property type="match status" value="1"/>
</dbReference>
<feature type="transmembrane region" description="Helical" evidence="6">
    <location>
        <begin position="319"/>
        <end position="341"/>
    </location>
</feature>
<dbReference type="eggNOG" id="KOG1303">
    <property type="taxonomic scope" value="Eukaryota"/>
</dbReference>
<evidence type="ECO:0000256" key="1">
    <source>
        <dbReference type="ARBA" id="ARBA00004141"/>
    </source>
</evidence>
<dbReference type="GO" id="GO:0005774">
    <property type="term" value="C:vacuolar membrane"/>
    <property type="evidence" value="ECO:0000318"/>
    <property type="project" value="GO_Central"/>
</dbReference>
<dbReference type="Proteomes" id="UP000001514">
    <property type="component" value="Unassembled WGS sequence"/>
</dbReference>
<evidence type="ECO:0000256" key="4">
    <source>
        <dbReference type="ARBA" id="ARBA00022989"/>
    </source>
</evidence>
<name>D8QX20_SELML</name>
<dbReference type="GO" id="GO:0003333">
    <property type="term" value="P:amino acid transmembrane transport"/>
    <property type="evidence" value="ECO:0000318"/>
    <property type="project" value="GO_Central"/>
</dbReference>
<feature type="transmembrane region" description="Helical" evidence="6">
    <location>
        <begin position="362"/>
        <end position="385"/>
    </location>
</feature>
<evidence type="ECO:0000313" key="9">
    <source>
        <dbReference type="Proteomes" id="UP000001514"/>
    </source>
</evidence>
<dbReference type="InParanoid" id="D8QX20"/>
<evidence type="ECO:0000256" key="5">
    <source>
        <dbReference type="ARBA" id="ARBA00023136"/>
    </source>
</evidence>
<feature type="transmembrane region" description="Helical" evidence="6">
    <location>
        <begin position="275"/>
        <end position="299"/>
    </location>
</feature>
<dbReference type="KEGG" id="smo:SELMODRAFT_438611"/>
<keyword evidence="5 6" id="KW-0472">Membrane</keyword>
<keyword evidence="9" id="KW-1185">Reference proteome</keyword>
<dbReference type="AlphaFoldDB" id="D8QX20"/>
<comment type="subcellular location">
    <subcellularLocation>
        <location evidence="1">Membrane</location>
        <topology evidence="1">Multi-pass membrane protein</topology>
    </subcellularLocation>
</comment>
<accession>D8QX20</accession>
<proteinExistence type="predicted"/>
<protein>
    <recommendedName>
        <fullName evidence="7">Amino acid transporter transmembrane domain-containing protein</fullName>
    </recommendedName>
</protein>
<dbReference type="OMA" id="MACACIL"/>
<feature type="transmembrane region" description="Helical" evidence="6">
    <location>
        <begin position="422"/>
        <end position="444"/>
    </location>
</feature>
<evidence type="ECO:0000259" key="7">
    <source>
        <dbReference type="Pfam" id="PF01490"/>
    </source>
</evidence>
<dbReference type="Gramene" id="EFJ35334">
    <property type="protein sequence ID" value="EFJ35334"/>
    <property type="gene ID" value="SELMODRAFT_438611"/>
</dbReference>
<evidence type="ECO:0000256" key="2">
    <source>
        <dbReference type="ARBA" id="ARBA00022692"/>
    </source>
</evidence>
<sequence length="464" mass="50344">MGSLPPLEQEKQAGLKSLEFLSSNDKQSAYSAAELEAGHCAEGGCPCDTKAAAHSAGQSSFFQAVVNSFVLLIGLGTLSSAYAIEKAGFFGLLVLCITAAFYWIGSKLIVICMEADKSLMNYQDVGNKAFPRWGRLLITTCFYIDILGCLVGYLVSMGDTMMHIFPHPQLDILGFKGKTLFTLLAFLVILPSVWFRKLSTISYLSFWCGMSIITTIICLLVAGVKDHIGFSQDVAIFRPANVPIATGVYTFTFGATAVFPSVYKSMKNPSRFTEVMTLSFSMAALLNVIVGIIGSVMFGAMTKAQVHLNMPPALIASKVAIWATLLTPVTQFALFLSPISCELEQVMIKYLPWKAESRMTSGACIMLRTTLLIAIAMGALLFPYFANIIELIGSSVSVTLCVIFPGVFYLKLFSHKIPKSRFAGICVVIGVSALAGVAGTIVSIQDLIHKRNQEEPRGEKEEKN</sequence>
<dbReference type="EMBL" id="GL377568">
    <property type="protein sequence ID" value="EFJ35334.1"/>
    <property type="molecule type" value="Genomic_DNA"/>
</dbReference>
<feature type="transmembrane region" description="Helical" evidence="6">
    <location>
        <begin position="133"/>
        <end position="155"/>
    </location>
</feature>
<gene>
    <name evidence="8" type="ORF">SELMODRAFT_438611</name>
</gene>
<keyword evidence="3" id="KW-0029">Amino-acid transport</keyword>
<feature type="transmembrane region" description="Helical" evidence="6">
    <location>
        <begin position="391"/>
        <end position="410"/>
    </location>
</feature>
<dbReference type="InterPro" id="IPR013057">
    <property type="entry name" value="AA_transpt_TM"/>
</dbReference>
<evidence type="ECO:0000313" key="8">
    <source>
        <dbReference type="EMBL" id="EFJ35334.1"/>
    </source>
</evidence>
<organism evidence="9">
    <name type="scientific">Selaginella moellendorffii</name>
    <name type="common">Spikemoss</name>
    <dbReference type="NCBI Taxonomy" id="88036"/>
    <lineage>
        <taxon>Eukaryota</taxon>
        <taxon>Viridiplantae</taxon>
        <taxon>Streptophyta</taxon>
        <taxon>Embryophyta</taxon>
        <taxon>Tracheophyta</taxon>
        <taxon>Lycopodiopsida</taxon>
        <taxon>Selaginellales</taxon>
        <taxon>Selaginellaceae</taxon>
        <taxon>Selaginella</taxon>
    </lineage>
</organism>
<feature type="domain" description="Amino acid transporter transmembrane" evidence="7">
    <location>
        <begin position="58"/>
        <end position="439"/>
    </location>
</feature>
<evidence type="ECO:0000256" key="3">
    <source>
        <dbReference type="ARBA" id="ARBA00022970"/>
    </source>
</evidence>
<feature type="transmembrane region" description="Helical" evidence="6">
    <location>
        <begin position="244"/>
        <end position="263"/>
    </location>
</feature>
<feature type="transmembrane region" description="Helical" evidence="6">
    <location>
        <begin position="64"/>
        <end position="84"/>
    </location>
</feature>
<feature type="transmembrane region" description="Helical" evidence="6">
    <location>
        <begin position="90"/>
        <end position="112"/>
    </location>
</feature>
<feature type="transmembrane region" description="Helical" evidence="6">
    <location>
        <begin position="201"/>
        <end position="224"/>
    </location>
</feature>